<keyword evidence="2" id="KW-0963">Cytoplasm</keyword>
<dbReference type="NCBIfam" id="TIGR00082">
    <property type="entry name" value="rbfA"/>
    <property type="match status" value="1"/>
</dbReference>
<protein>
    <recommendedName>
        <fullName evidence="2">Ribosome-binding factor A</fullName>
    </recommendedName>
</protein>
<keyword evidence="4" id="KW-1185">Reference proteome</keyword>
<dbReference type="GO" id="GO:0030490">
    <property type="term" value="P:maturation of SSU-rRNA"/>
    <property type="evidence" value="ECO:0007669"/>
    <property type="project" value="UniProtKB-UniRule"/>
</dbReference>
<comment type="subcellular location">
    <subcellularLocation>
        <location evidence="2">Cytoplasm</location>
    </subcellularLocation>
</comment>
<organism evidence="3 4">
    <name type="scientific">Caldanaerobius fijiensis DSM 17918</name>
    <dbReference type="NCBI Taxonomy" id="1121256"/>
    <lineage>
        <taxon>Bacteria</taxon>
        <taxon>Bacillati</taxon>
        <taxon>Bacillota</taxon>
        <taxon>Clostridia</taxon>
        <taxon>Thermoanaerobacterales</taxon>
        <taxon>Thermoanaerobacteraceae</taxon>
        <taxon>Caldanaerobius</taxon>
    </lineage>
</organism>
<dbReference type="Gene3D" id="3.30.300.20">
    <property type="match status" value="1"/>
</dbReference>
<name>A0A1M4WSB3_9THEO</name>
<dbReference type="PANTHER" id="PTHR33515">
    <property type="entry name" value="RIBOSOME-BINDING FACTOR A, CHLOROPLASTIC-RELATED"/>
    <property type="match status" value="1"/>
</dbReference>
<dbReference type="RefSeq" id="WP_073342077.1">
    <property type="nucleotide sequence ID" value="NZ_FQVH01000006.1"/>
</dbReference>
<accession>A0A1M4WSB3</accession>
<comment type="function">
    <text evidence="2">One of several proteins that assist in the late maturation steps of the functional core of the 30S ribosomal subunit. Associates with free 30S ribosomal subunits (but not with 30S subunits that are part of 70S ribosomes or polysomes). Required for efficient processing of 16S rRNA. May interact with the 5'-terminal helix region of 16S rRNA.</text>
</comment>
<dbReference type="STRING" id="1121256.SAMN02746089_00891"/>
<evidence type="ECO:0000256" key="2">
    <source>
        <dbReference type="HAMAP-Rule" id="MF_00003"/>
    </source>
</evidence>
<evidence type="ECO:0000313" key="4">
    <source>
        <dbReference type="Proteomes" id="UP000184088"/>
    </source>
</evidence>
<evidence type="ECO:0000313" key="3">
    <source>
        <dbReference type="EMBL" id="SHE84098.1"/>
    </source>
</evidence>
<evidence type="ECO:0000256" key="1">
    <source>
        <dbReference type="ARBA" id="ARBA00022517"/>
    </source>
</evidence>
<gene>
    <name evidence="2" type="primary">rbfA</name>
    <name evidence="3" type="ORF">SAMN02746089_00891</name>
</gene>
<comment type="similarity">
    <text evidence="2">Belongs to the RbfA family.</text>
</comment>
<dbReference type="PANTHER" id="PTHR33515:SF1">
    <property type="entry name" value="RIBOSOME-BINDING FACTOR A, CHLOROPLASTIC-RELATED"/>
    <property type="match status" value="1"/>
</dbReference>
<keyword evidence="1 2" id="KW-0690">Ribosome biogenesis</keyword>
<dbReference type="InterPro" id="IPR023799">
    <property type="entry name" value="RbfA_dom_sf"/>
</dbReference>
<proteinExistence type="inferred from homology"/>
<reference evidence="3 4" key="1">
    <citation type="submission" date="2016-11" db="EMBL/GenBank/DDBJ databases">
        <authorList>
            <person name="Jaros S."/>
            <person name="Januszkiewicz K."/>
            <person name="Wedrychowicz H."/>
        </authorList>
    </citation>
    <scope>NUCLEOTIDE SEQUENCE [LARGE SCALE GENOMIC DNA]</scope>
    <source>
        <strain evidence="3 4">DSM 17918</strain>
    </source>
</reference>
<dbReference type="Proteomes" id="UP000184088">
    <property type="component" value="Unassembled WGS sequence"/>
</dbReference>
<dbReference type="Pfam" id="PF02033">
    <property type="entry name" value="RBFA"/>
    <property type="match status" value="1"/>
</dbReference>
<comment type="subunit">
    <text evidence="2">Monomer. Binds 30S ribosomal subunits, but not 50S ribosomal subunits or 70S ribosomes.</text>
</comment>
<dbReference type="GO" id="GO:0005829">
    <property type="term" value="C:cytosol"/>
    <property type="evidence" value="ECO:0007669"/>
    <property type="project" value="TreeGrafter"/>
</dbReference>
<dbReference type="InterPro" id="IPR015946">
    <property type="entry name" value="KH_dom-like_a/b"/>
</dbReference>
<dbReference type="GO" id="GO:0043024">
    <property type="term" value="F:ribosomal small subunit binding"/>
    <property type="evidence" value="ECO:0007669"/>
    <property type="project" value="TreeGrafter"/>
</dbReference>
<dbReference type="InterPro" id="IPR000238">
    <property type="entry name" value="RbfA"/>
</dbReference>
<dbReference type="AlphaFoldDB" id="A0A1M4WSB3"/>
<sequence length="122" mass="13914">MNYRVNRISEEIKKVISDLIKNELKDPRIAPLTSVTHVEVSRDLRHAKVYVSVYGTDDEKNSTIEALKRASGYLRKEVGSRIKTFYTPEIDIELDRSIETGIHIAKLIDDLKNGVENNDGNE</sequence>
<dbReference type="OrthoDB" id="307788at2"/>
<dbReference type="EMBL" id="FQVH01000006">
    <property type="protein sequence ID" value="SHE84098.1"/>
    <property type="molecule type" value="Genomic_DNA"/>
</dbReference>
<dbReference type="SUPFAM" id="SSF89919">
    <property type="entry name" value="Ribosome-binding factor A, RbfA"/>
    <property type="match status" value="1"/>
</dbReference>
<dbReference type="HAMAP" id="MF_00003">
    <property type="entry name" value="RbfA"/>
    <property type="match status" value="1"/>
</dbReference>